<name>A0A0A0KYN9_CUCSA</name>
<gene>
    <name evidence="1" type="ORF">Csa_4G056705</name>
</gene>
<accession>A0A0A0KYN9</accession>
<organism evidence="1 2">
    <name type="scientific">Cucumis sativus</name>
    <name type="common">Cucumber</name>
    <dbReference type="NCBI Taxonomy" id="3659"/>
    <lineage>
        <taxon>Eukaryota</taxon>
        <taxon>Viridiplantae</taxon>
        <taxon>Streptophyta</taxon>
        <taxon>Embryophyta</taxon>
        <taxon>Tracheophyta</taxon>
        <taxon>Spermatophyta</taxon>
        <taxon>Magnoliopsida</taxon>
        <taxon>eudicotyledons</taxon>
        <taxon>Gunneridae</taxon>
        <taxon>Pentapetalae</taxon>
        <taxon>rosids</taxon>
        <taxon>fabids</taxon>
        <taxon>Cucurbitales</taxon>
        <taxon>Cucurbitaceae</taxon>
        <taxon>Benincaseae</taxon>
        <taxon>Cucumis</taxon>
    </lineage>
</organism>
<reference evidence="1 2" key="2">
    <citation type="journal article" date="2009" name="PLoS ONE">
        <title>An integrated genetic and cytogenetic map of the cucumber genome.</title>
        <authorList>
            <person name="Ren Y."/>
            <person name="Zhang Z."/>
            <person name="Liu J."/>
            <person name="Staub J.E."/>
            <person name="Han Y."/>
            <person name="Cheng Z."/>
            <person name="Li X."/>
            <person name="Lu J."/>
            <person name="Miao H."/>
            <person name="Kang H."/>
            <person name="Xie B."/>
            <person name="Gu X."/>
            <person name="Wang X."/>
            <person name="Du Y."/>
            <person name="Jin W."/>
            <person name="Huang S."/>
        </authorList>
    </citation>
    <scope>NUCLEOTIDE SEQUENCE [LARGE SCALE GENOMIC DNA]</scope>
    <source>
        <strain evidence="2">cv. 9930</strain>
    </source>
</reference>
<dbReference type="AlphaFoldDB" id="A0A0A0KYN9"/>
<dbReference type="Gramene" id="KGN53482">
    <property type="protein sequence ID" value="KGN53482"/>
    <property type="gene ID" value="Csa_4G056705"/>
</dbReference>
<sequence>MRCSTINARFLISASEALFKRQTCPLISALKPSPNKRASQASSGINSWAREANLMNCSSYSATVPSPCSKLHSSRNFSSFNQLGKYLFSNNSLNFCHVTVTPSASKSVCITIHQENAASFRRKQAKETLCSSEHRIKSKIFSKIKIQR</sequence>
<proteinExistence type="predicted"/>
<evidence type="ECO:0000313" key="2">
    <source>
        <dbReference type="Proteomes" id="UP000029981"/>
    </source>
</evidence>
<evidence type="ECO:0000313" key="1">
    <source>
        <dbReference type="EMBL" id="KGN53482.1"/>
    </source>
</evidence>
<dbReference type="EMBL" id="CM002925">
    <property type="protein sequence ID" value="KGN53482.1"/>
    <property type="molecule type" value="Genomic_DNA"/>
</dbReference>
<protein>
    <submittedName>
        <fullName evidence="1">Uncharacterized protein</fullName>
    </submittedName>
</protein>
<reference evidence="1 2" key="1">
    <citation type="journal article" date="2009" name="Nat. Genet.">
        <title>The genome of the cucumber, Cucumis sativus L.</title>
        <authorList>
            <person name="Huang S."/>
            <person name="Li R."/>
            <person name="Zhang Z."/>
            <person name="Li L."/>
            <person name="Gu X."/>
            <person name="Fan W."/>
            <person name="Lucas W.J."/>
            <person name="Wang X."/>
            <person name="Xie B."/>
            <person name="Ni P."/>
            <person name="Ren Y."/>
            <person name="Zhu H."/>
            <person name="Li J."/>
            <person name="Lin K."/>
            <person name="Jin W."/>
            <person name="Fei Z."/>
            <person name="Li G."/>
            <person name="Staub J."/>
            <person name="Kilian A."/>
            <person name="van der Vossen E.A."/>
            <person name="Wu Y."/>
            <person name="Guo J."/>
            <person name="He J."/>
            <person name="Jia Z."/>
            <person name="Ren Y."/>
            <person name="Tian G."/>
            <person name="Lu Y."/>
            <person name="Ruan J."/>
            <person name="Qian W."/>
            <person name="Wang M."/>
            <person name="Huang Q."/>
            <person name="Li B."/>
            <person name="Xuan Z."/>
            <person name="Cao J."/>
            <person name="Asan"/>
            <person name="Wu Z."/>
            <person name="Zhang J."/>
            <person name="Cai Q."/>
            <person name="Bai Y."/>
            <person name="Zhao B."/>
            <person name="Han Y."/>
            <person name="Li Y."/>
            <person name="Li X."/>
            <person name="Wang S."/>
            <person name="Shi Q."/>
            <person name="Liu S."/>
            <person name="Cho W.K."/>
            <person name="Kim J.Y."/>
            <person name="Xu Y."/>
            <person name="Heller-Uszynska K."/>
            <person name="Miao H."/>
            <person name="Cheng Z."/>
            <person name="Zhang S."/>
            <person name="Wu J."/>
            <person name="Yang Y."/>
            <person name="Kang H."/>
            <person name="Li M."/>
            <person name="Liang H."/>
            <person name="Ren X."/>
            <person name="Shi Z."/>
            <person name="Wen M."/>
            <person name="Jian M."/>
            <person name="Yang H."/>
            <person name="Zhang G."/>
            <person name="Yang Z."/>
            <person name="Chen R."/>
            <person name="Liu S."/>
            <person name="Li J."/>
            <person name="Ma L."/>
            <person name="Liu H."/>
            <person name="Zhou Y."/>
            <person name="Zhao J."/>
            <person name="Fang X."/>
            <person name="Li G."/>
            <person name="Fang L."/>
            <person name="Li Y."/>
            <person name="Liu D."/>
            <person name="Zheng H."/>
            <person name="Zhang Y."/>
            <person name="Qin N."/>
            <person name="Li Z."/>
            <person name="Yang G."/>
            <person name="Yang S."/>
            <person name="Bolund L."/>
            <person name="Kristiansen K."/>
            <person name="Zheng H."/>
            <person name="Li S."/>
            <person name="Zhang X."/>
            <person name="Yang H."/>
            <person name="Wang J."/>
            <person name="Sun R."/>
            <person name="Zhang B."/>
            <person name="Jiang S."/>
            <person name="Wang J."/>
            <person name="Du Y."/>
            <person name="Li S."/>
        </authorList>
    </citation>
    <scope>NUCLEOTIDE SEQUENCE [LARGE SCALE GENOMIC DNA]</scope>
    <source>
        <strain evidence="2">cv. 9930</strain>
    </source>
</reference>
<dbReference type="Proteomes" id="UP000029981">
    <property type="component" value="Chromosome 4"/>
</dbReference>
<reference evidence="1 2" key="4">
    <citation type="journal article" date="2011" name="BMC Genomics">
        <title>RNA-Seq improves annotation of protein-coding genes in the cucumber genome.</title>
        <authorList>
            <person name="Li Z."/>
            <person name="Zhang Z."/>
            <person name="Yan P."/>
            <person name="Huang S."/>
            <person name="Fei Z."/>
            <person name="Lin K."/>
        </authorList>
    </citation>
    <scope>NUCLEOTIDE SEQUENCE [LARGE SCALE GENOMIC DNA]</scope>
    <source>
        <strain evidence="2">cv. 9930</strain>
    </source>
</reference>
<keyword evidence="2" id="KW-1185">Reference proteome</keyword>
<reference evidence="1 2" key="3">
    <citation type="journal article" date="2010" name="BMC Genomics">
        <title>Transcriptome sequencing and comparative analysis of cucumber flowers with different sex types.</title>
        <authorList>
            <person name="Guo S."/>
            <person name="Zheng Y."/>
            <person name="Joung J.G."/>
            <person name="Liu S."/>
            <person name="Zhang Z."/>
            <person name="Crasta O.R."/>
            <person name="Sobral B.W."/>
            <person name="Xu Y."/>
            <person name="Huang S."/>
            <person name="Fei Z."/>
        </authorList>
    </citation>
    <scope>NUCLEOTIDE SEQUENCE [LARGE SCALE GENOMIC DNA]</scope>
    <source>
        <strain evidence="2">cv. 9930</strain>
    </source>
</reference>